<comment type="caution">
    <text evidence="1">The sequence shown here is derived from an EMBL/GenBank/DDBJ whole genome shotgun (WGS) entry which is preliminary data.</text>
</comment>
<evidence type="ECO:0000313" key="2">
    <source>
        <dbReference type="Proteomes" id="UP000053024"/>
    </source>
</evidence>
<dbReference type="Gene3D" id="3.40.50.1000">
    <property type="entry name" value="HAD superfamily/HAD-like"/>
    <property type="match status" value="1"/>
</dbReference>
<dbReference type="GO" id="GO:0016787">
    <property type="term" value="F:hydrolase activity"/>
    <property type="evidence" value="ECO:0007669"/>
    <property type="project" value="UniProtKB-KW"/>
</dbReference>
<accession>A0A101SQ47</accession>
<protein>
    <submittedName>
        <fullName evidence="1">Haloacid dehalogenase-like hydrolase</fullName>
    </submittedName>
</protein>
<evidence type="ECO:0000313" key="1">
    <source>
        <dbReference type="EMBL" id="KUN77914.1"/>
    </source>
</evidence>
<dbReference type="AlphaFoldDB" id="A0A101SQ47"/>
<keyword evidence="2" id="KW-1185">Reference proteome</keyword>
<dbReference type="InterPro" id="IPR023214">
    <property type="entry name" value="HAD_sf"/>
</dbReference>
<dbReference type="InterPro" id="IPR036412">
    <property type="entry name" value="HAD-like_sf"/>
</dbReference>
<gene>
    <name evidence="1" type="ORF">AQJ66_32380</name>
</gene>
<name>A0A101SQ47_9ACTN</name>
<dbReference type="EMBL" id="LMWX01000060">
    <property type="protein sequence ID" value="KUN77914.1"/>
    <property type="molecule type" value="Genomic_DNA"/>
</dbReference>
<organism evidence="1 2">
    <name type="scientific">Streptomyces bungoensis</name>
    <dbReference type="NCBI Taxonomy" id="285568"/>
    <lineage>
        <taxon>Bacteria</taxon>
        <taxon>Bacillati</taxon>
        <taxon>Actinomycetota</taxon>
        <taxon>Actinomycetes</taxon>
        <taxon>Kitasatosporales</taxon>
        <taxon>Streptomycetaceae</taxon>
        <taxon>Streptomyces</taxon>
    </lineage>
</organism>
<proteinExistence type="predicted"/>
<reference evidence="1 2" key="1">
    <citation type="submission" date="2015-10" db="EMBL/GenBank/DDBJ databases">
        <title>Draft genome sequence of Streptomyces bungoensis DSM 41781, type strain for the species Streptomyces bungoensis.</title>
        <authorList>
            <person name="Ruckert C."/>
            <person name="Winkler A."/>
            <person name="Kalinowski J."/>
            <person name="Kampfer P."/>
            <person name="Glaeser S."/>
        </authorList>
    </citation>
    <scope>NUCLEOTIDE SEQUENCE [LARGE SCALE GENOMIC DNA]</scope>
    <source>
        <strain evidence="1 2">DSM 41781</strain>
    </source>
</reference>
<dbReference type="Proteomes" id="UP000053024">
    <property type="component" value="Unassembled WGS sequence"/>
</dbReference>
<dbReference type="OrthoDB" id="330583at2"/>
<keyword evidence="1" id="KW-0378">Hydrolase</keyword>
<dbReference type="STRING" id="285568.AQJ66_32380"/>
<sequence>MASGHRQLRLVALNIDGVLLNDSFSPVIHHFVVSRGGRYTAELERHVFSQPQQVASAYLARSVPVPMTASQVLEAYFRERDVYLREHPVRLSDGAVALVHRIRDLGLRTVCYGGLGKEHFDRFLGPWAHLFDGPGYVCTNDFRPGVREITQDIFGLAPDRVLFVDDVARVAENAKELGVPFIGCPSGFEHGFQRQLMREAGVRHVVDSLHAIDESLLSAVDTEAACGTVWANAQAAHNSRS</sequence>
<dbReference type="SUPFAM" id="SSF56784">
    <property type="entry name" value="HAD-like"/>
    <property type="match status" value="1"/>
</dbReference>
<dbReference type="RefSeq" id="WP_061929071.1">
    <property type="nucleotide sequence ID" value="NZ_KQ948873.1"/>
</dbReference>